<dbReference type="InterPro" id="IPR029058">
    <property type="entry name" value="AB_hydrolase_fold"/>
</dbReference>
<keyword evidence="2" id="KW-0472">Membrane</keyword>
<evidence type="ECO:0000313" key="4">
    <source>
        <dbReference type="EMBL" id="BBD75297.1"/>
    </source>
</evidence>
<accession>A0A3S5XF47</accession>
<feature type="transmembrane region" description="Helical" evidence="2">
    <location>
        <begin position="37"/>
        <end position="55"/>
    </location>
</feature>
<evidence type="ECO:0000259" key="3">
    <source>
        <dbReference type="Pfam" id="PF01764"/>
    </source>
</evidence>
<keyword evidence="2" id="KW-1133">Transmembrane helix</keyword>
<keyword evidence="2" id="KW-0812">Transmembrane</keyword>
<evidence type="ECO:0000256" key="2">
    <source>
        <dbReference type="SAM" id="Phobius"/>
    </source>
</evidence>
<dbReference type="EMBL" id="LC379240">
    <property type="protein sequence ID" value="BBD75297.1"/>
    <property type="molecule type" value="Genomic_DNA"/>
</dbReference>
<feature type="region of interest" description="Disordered" evidence="1">
    <location>
        <begin position="1"/>
        <end position="25"/>
    </location>
</feature>
<name>A0A3S5XF47_9STRA</name>
<dbReference type="SUPFAM" id="SSF53474">
    <property type="entry name" value="alpha/beta-Hydrolases"/>
    <property type="match status" value="1"/>
</dbReference>
<sequence length="420" mass="46488">MEVSTMNPSFSNHGNDSSQEHDDASAGKGWKLRAAKIFAALGVVGLAGGLGYLGGQAAAKSNSGAESSSSDASDITQARATLKAAYLDEGNPVFGGNLTSENITTLLDMYESDPEAWDDQFMTSEIMESLKILRDDDSEDDSRRLLAVPSLRRNAYRELALSSSQNSLGTEGWKQIDTTSYPDAVTYKSDRATVYRTSDNIYGTSDGTTGMICWVIAEESSIELGDWVGNFDLGSDPIKSIQNYNIRSERCGCESYTLWWCSKYKQCSTYKEYEEGYDGFVKAYNSMRSGIWSRIQSKCNSNDRLVLAGYSRGAGILNALAYVLYKDSLWPLTKMAYVNFGSPRTLSDDLSDEVHGKFTQLRLVYKKDPVPSVPYGWMGYKHFGTMKCNDCGYSEGRDKPDFAWGIDGGFLQHLGYGDWF</sequence>
<feature type="compositionally biased region" description="Polar residues" evidence="1">
    <location>
        <begin position="1"/>
        <end position="17"/>
    </location>
</feature>
<dbReference type="SMR" id="A0A3S5XF47"/>
<dbReference type="Pfam" id="PF01764">
    <property type="entry name" value="Lipase_3"/>
    <property type="match status" value="1"/>
</dbReference>
<feature type="domain" description="Fungal lipase-type" evidence="3">
    <location>
        <begin position="278"/>
        <end position="375"/>
    </location>
</feature>
<dbReference type="Gene3D" id="3.40.50.1820">
    <property type="entry name" value="alpha/beta hydrolase"/>
    <property type="match status" value="1"/>
</dbReference>
<dbReference type="InterPro" id="IPR002921">
    <property type="entry name" value="Fungal_lipase-type"/>
</dbReference>
<dbReference type="GO" id="GO:0006629">
    <property type="term" value="P:lipid metabolic process"/>
    <property type="evidence" value="ECO:0007669"/>
    <property type="project" value="InterPro"/>
</dbReference>
<organism evidence="4">
    <name type="scientific">Aurantiochytrium limacinum</name>
    <dbReference type="NCBI Taxonomy" id="87102"/>
    <lineage>
        <taxon>Eukaryota</taxon>
        <taxon>Sar</taxon>
        <taxon>Stramenopiles</taxon>
        <taxon>Bigyra</taxon>
        <taxon>Labyrinthulomycetes</taxon>
        <taxon>Thraustochytrida</taxon>
        <taxon>Thraustochytriidae</taxon>
        <taxon>Aurantiochytrium</taxon>
    </lineage>
</organism>
<dbReference type="AlphaFoldDB" id="A0A3S5XF47"/>
<protein>
    <submittedName>
        <fullName evidence="4">Lipase/phospholipase A1</fullName>
    </submittedName>
</protein>
<proteinExistence type="predicted"/>
<evidence type="ECO:0000256" key="1">
    <source>
        <dbReference type="SAM" id="MobiDB-lite"/>
    </source>
</evidence>
<reference evidence="4" key="1">
    <citation type="submission" date="2018-04" db="EMBL/GenBank/DDBJ databases">
        <title>A novel lipase/phospholipase with different positional specificities for triacylglycerol and phosphatidylcholine involved in extracellular lipid metabolism in thraustochytrids.</title>
        <authorList>
            <person name="Ishibashi Y."/>
        </authorList>
    </citation>
    <scope>NUCLEOTIDE SEQUENCE</scope>
    <source>
        <strain evidence="4">Mh0186</strain>
    </source>
</reference>
<dbReference type="CDD" id="cd00741">
    <property type="entry name" value="Lipase"/>
    <property type="match status" value="1"/>
</dbReference>